<protein>
    <submittedName>
        <fullName evidence="1">Glycosyltransferase family 2 protein</fullName>
    </submittedName>
</protein>
<name>A0ABS8YZG6_9RHOB</name>
<dbReference type="Proteomes" id="UP001521181">
    <property type="component" value="Unassembled WGS sequence"/>
</dbReference>
<sequence length="356" mass="39573">MPETAALPSWGVVATIDEPPALAAAFVAHHLAIGAHAVHVFLDRPNPETETLLGDVPGVVLHHSGDDGWVRGWQARRPARHEARQKYNATRALAEAGLDWLVHCDADEFVHPQRPFALDLASAGPEKAWIKLEVEERCFLRRRPRSLFEGAFRAPWLDFEEEGAEIYGDRARFLNRGVAAHSAGKSCTRAAEGRVIGVHYPLAHWDENRNTLPYRPSYNARLRHFDGLTPLHYILKMLRRATTEVRGEPVPHGGPRLAQIAATERRVRNPEGLVRLWWKVLGLRKPEAEALDARGMLKRSDTGIEAAVAALFGARVDLCPAAFDRALVAHEAELIDRLHDRLGFDPAPLMISSGTP</sequence>
<evidence type="ECO:0000313" key="2">
    <source>
        <dbReference type="Proteomes" id="UP001521181"/>
    </source>
</evidence>
<reference evidence="1 2" key="1">
    <citation type="submission" date="2021-12" db="EMBL/GenBank/DDBJ databases">
        <title>Sinirhodobacter sp. WL0062 is a bacterium isolated from seawater.</title>
        <authorList>
            <person name="Wang L."/>
            <person name="He W."/>
            <person name="Zhang D.-F."/>
        </authorList>
    </citation>
    <scope>NUCLEOTIDE SEQUENCE [LARGE SCALE GENOMIC DNA]</scope>
    <source>
        <strain evidence="1 2">WL0062</strain>
    </source>
</reference>
<organism evidence="1 2">
    <name type="scientific">Rhodobacter flavimaris</name>
    <dbReference type="NCBI Taxonomy" id="2907145"/>
    <lineage>
        <taxon>Bacteria</taxon>
        <taxon>Pseudomonadati</taxon>
        <taxon>Pseudomonadota</taxon>
        <taxon>Alphaproteobacteria</taxon>
        <taxon>Rhodobacterales</taxon>
        <taxon>Rhodobacter group</taxon>
        <taxon>Rhodobacter</taxon>
    </lineage>
</organism>
<dbReference type="RefSeq" id="WP_233676938.1">
    <property type="nucleotide sequence ID" value="NZ_JAJUOS010000007.1"/>
</dbReference>
<proteinExistence type="predicted"/>
<dbReference type="Pfam" id="PF13704">
    <property type="entry name" value="Glyco_tranf_2_4"/>
    <property type="match status" value="1"/>
</dbReference>
<keyword evidence="2" id="KW-1185">Reference proteome</keyword>
<gene>
    <name evidence="1" type="ORF">LZA78_10780</name>
</gene>
<dbReference type="EMBL" id="JAJUOS010000007">
    <property type="protein sequence ID" value="MCE5973968.1"/>
    <property type="molecule type" value="Genomic_DNA"/>
</dbReference>
<evidence type="ECO:0000313" key="1">
    <source>
        <dbReference type="EMBL" id="MCE5973968.1"/>
    </source>
</evidence>
<accession>A0ABS8YZG6</accession>
<comment type="caution">
    <text evidence="1">The sequence shown here is derived from an EMBL/GenBank/DDBJ whole genome shotgun (WGS) entry which is preliminary data.</text>
</comment>